<keyword evidence="1" id="KW-0472">Membrane</keyword>
<proteinExistence type="predicted"/>
<dbReference type="AlphaFoldDB" id="A0A4R9H6M5"/>
<dbReference type="OrthoDB" id="9947520at2"/>
<dbReference type="Proteomes" id="UP000298097">
    <property type="component" value="Unassembled WGS sequence"/>
</dbReference>
<dbReference type="EMBL" id="RQEY01000012">
    <property type="protein sequence ID" value="TGK41250.1"/>
    <property type="molecule type" value="Genomic_DNA"/>
</dbReference>
<evidence type="ECO:0000256" key="1">
    <source>
        <dbReference type="SAM" id="Phobius"/>
    </source>
</evidence>
<keyword evidence="3" id="KW-1185">Reference proteome</keyword>
<comment type="caution">
    <text evidence="2">The sequence shown here is derived from an EMBL/GenBank/DDBJ whole genome shotgun (WGS) entry which is preliminary data.</text>
</comment>
<sequence length="104" mass="12134">MQDLFAYTIVSFLVLSILTSLIFGFIAFRSLLKLREIHLKATGVMTPCTFRIFGEDEFFAVKAEDLISNAKNQIDEEISFFNEDELKERIQMLLREDFRFPSGR</sequence>
<accession>A0A4R9H6M5</accession>
<feature type="transmembrane region" description="Helical" evidence="1">
    <location>
        <begin position="6"/>
        <end position="28"/>
    </location>
</feature>
<dbReference type="RefSeq" id="WP_135773501.1">
    <property type="nucleotide sequence ID" value="NZ_RQEY01000012.1"/>
</dbReference>
<gene>
    <name evidence="2" type="ORF">EHO65_07420</name>
</gene>
<keyword evidence="1" id="KW-0812">Transmembrane</keyword>
<organism evidence="2 3">
    <name type="scientific">Leptospira andrefontaineae</name>
    <dbReference type="NCBI Taxonomy" id="2484976"/>
    <lineage>
        <taxon>Bacteria</taxon>
        <taxon>Pseudomonadati</taxon>
        <taxon>Spirochaetota</taxon>
        <taxon>Spirochaetia</taxon>
        <taxon>Leptospirales</taxon>
        <taxon>Leptospiraceae</taxon>
        <taxon>Leptospira</taxon>
    </lineage>
</organism>
<evidence type="ECO:0000313" key="3">
    <source>
        <dbReference type="Proteomes" id="UP000298097"/>
    </source>
</evidence>
<reference evidence="2" key="1">
    <citation type="journal article" date="2019" name="PLoS Negl. Trop. Dis.">
        <title>Revisiting the worldwide diversity of Leptospira species in the environment.</title>
        <authorList>
            <person name="Vincent A.T."/>
            <person name="Schiettekatte O."/>
            <person name="Bourhy P."/>
            <person name="Veyrier F.J."/>
            <person name="Picardeau M."/>
        </authorList>
    </citation>
    <scope>NUCLEOTIDE SEQUENCE [LARGE SCALE GENOMIC DNA]</scope>
    <source>
        <strain evidence="2">201800301</strain>
    </source>
</reference>
<protein>
    <submittedName>
        <fullName evidence="2">Uncharacterized protein</fullName>
    </submittedName>
</protein>
<evidence type="ECO:0000313" key="2">
    <source>
        <dbReference type="EMBL" id="TGK41250.1"/>
    </source>
</evidence>
<keyword evidence="1" id="KW-1133">Transmembrane helix</keyword>
<name>A0A4R9H6M5_9LEPT</name>